<accession>G9EQN7</accession>
<dbReference type="PROSITE" id="PS51186">
    <property type="entry name" value="GNAT"/>
    <property type="match status" value="1"/>
</dbReference>
<dbReference type="InterPro" id="IPR000182">
    <property type="entry name" value="GNAT_dom"/>
</dbReference>
<name>G9EQN7_9GAMM</name>
<dbReference type="PANTHER" id="PTHR13355">
    <property type="entry name" value="GLUCOSAMINE 6-PHOSPHATE N-ACETYLTRANSFERASE"/>
    <property type="match status" value="1"/>
</dbReference>
<dbReference type="InterPro" id="IPR016181">
    <property type="entry name" value="Acyl_CoA_acyltransferase"/>
</dbReference>
<dbReference type="Gene3D" id="3.40.630.30">
    <property type="match status" value="2"/>
</dbReference>
<dbReference type="AlphaFoldDB" id="G9EQN7"/>
<dbReference type="SUPFAM" id="SSF55729">
    <property type="entry name" value="Acyl-CoA N-acyltransferases (Nat)"/>
    <property type="match status" value="2"/>
</dbReference>
<dbReference type="InterPro" id="IPR039143">
    <property type="entry name" value="GNPNAT1-like"/>
</dbReference>
<dbReference type="InParanoid" id="G9EQN7"/>
<dbReference type="EMBL" id="JH413831">
    <property type="protein sequence ID" value="EHL30400.1"/>
    <property type="molecule type" value="Genomic_DNA"/>
</dbReference>
<protein>
    <recommendedName>
        <fullName evidence="1">N-acetyltransferase domain-containing protein</fullName>
    </recommendedName>
</protein>
<dbReference type="RefSeq" id="WP_006871492.1">
    <property type="nucleotide sequence ID" value="NZ_JH413831.1"/>
</dbReference>
<evidence type="ECO:0000313" key="3">
    <source>
        <dbReference type="Proteomes" id="UP000002770"/>
    </source>
</evidence>
<dbReference type="PANTHER" id="PTHR13355:SF11">
    <property type="entry name" value="GLUCOSAMINE 6-PHOSPHATE N-ACETYLTRANSFERASE"/>
    <property type="match status" value="1"/>
</dbReference>
<dbReference type="Proteomes" id="UP000002770">
    <property type="component" value="Unassembled WGS sequence"/>
</dbReference>
<evidence type="ECO:0000259" key="1">
    <source>
        <dbReference type="PROSITE" id="PS51186"/>
    </source>
</evidence>
<reference evidence="2 3" key="1">
    <citation type="journal article" date="2011" name="BMC Genomics">
        <title>Insight into cross-talk between intra-amoebal pathogens.</title>
        <authorList>
            <person name="Gimenez G."/>
            <person name="Bertelli C."/>
            <person name="Moliner C."/>
            <person name="Robert C."/>
            <person name="Raoult D."/>
            <person name="Fournier P.E."/>
            <person name="Greub G."/>
        </authorList>
    </citation>
    <scope>NUCLEOTIDE SEQUENCE [LARGE SCALE GENOMIC DNA]</scope>
    <source>
        <strain evidence="2 3">LLAP12</strain>
    </source>
</reference>
<dbReference type="HOGENOM" id="CLU_868162_0_0_6"/>
<dbReference type="Pfam" id="PF00583">
    <property type="entry name" value="Acetyltransf_1"/>
    <property type="match status" value="1"/>
</dbReference>
<evidence type="ECO:0000313" key="2">
    <source>
        <dbReference type="EMBL" id="EHL30400.1"/>
    </source>
</evidence>
<sequence length="320" mass="35645">MTLVIRPAKVDDLALIKDLYVQENHVLSIESAKKLLEKMKLYPNYTLFIIVDDKRCIGTFSLLIMDNLAHEGAPAGLLDDVVLDLNVPKKSIEQKIMDFSIQQCSRSHCYKLCLPNESMAISLIGNESAHFEQHGKCFVMDLEQKMKCDKSNLSFRPIPSDLVLRKARANDLPVILSLYAQPDMDNGKVLIAEKAVAIYNKMMTYPNYTVYVALLEGQIVGTFALLITPSLVHQAKSLGIVEDVMVAPKTQGKGVGKFMINSAQQVCAENDCYKLVLSSNLKRVVAHNFYKALGFQQVGASFLVKLPVELIAELACSMHF</sequence>
<gene>
    <name evidence="2" type="ORF">LDG_7586</name>
</gene>
<dbReference type="GO" id="GO:0004343">
    <property type="term" value="F:glucosamine 6-phosphate N-acetyltransferase activity"/>
    <property type="evidence" value="ECO:0007669"/>
    <property type="project" value="TreeGrafter"/>
</dbReference>
<feature type="domain" description="N-acetyltransferase" evidence="1">
    <location>
        <begin position="162"/>
        <end position="320"/>
    </location>
</feature>
<dbReference type="CDD" id="cd04301">
    <property type="entry name" value="NAT_SF"/>
    <property type="match status" value="1"/>
</dbReference>
<dbReference type="eggNOG" id="COG0456">
    <property type="taxonomic scope" value="Bacteria"/>
</dbReference>
<proteinExistence type="predicted"/>
<organism evidence="2 3">
    <name type="scientific">Legionella drancourtii LLAP12</name>
    <dbReference type="NCBI Taxonomy" id="658187"/>
    <lineage>
        <taxon>Bacteria</taxon>
        <taxon>Pseudomonadati</taxon>
        <taxon>Pseudomonadota</taxon>
        <taxon>Gammaproteobacteria</taxon>
        <taxon>Legionellales</taxon>
        <taxon>Legionellaceae</taxon>
        <taxon>Legionella</taxon>
    </lineage>
</organism>
<dbReference type="STRING" id="658187.LDG_7586"/>
<keyword evidence="3" id="KW-1185">Reference proteome</keyword>